<organism evidence="4">
    <name type="scientific">Medicago truncatula</name>
    <name type="common">Barrel medic</name>
    <name type="synonym">Medicago tribuloides</name>
    <dbReference type="NCBI Taxonomy" id="3880"/>
    <lineage>
        <taxon>Eukaryota</taxon>
        <taxon>Viridiplantae</taxon>
        <taxon>Streptophyta</taxon>
        <taxon>Embryophyta</taxon>
        <taxon>Tracheophyta</taxon>
        <taxon>Spermatophyta</taxon>
        <taxon>Magnoliopsida</taxon>
        <taxon>eudicotyledons</taxon>
        <taxon>Gunneridae</taxon>
        <taxon>Pentapetalae</taxon>
        <taxon>rosids</taxon>
        <taxon>fabids</taxon>
        <taxon>Fabales</taxon>
        <taxon>Fabaceae</taxon>
        <taxon>Papilionoideae</taxon>
        <taxon>50 kb inversion clade</taxon>
        <taxon>NPAAA clade</taxon>
        <taxon>Hologalegina</taxon>
        <taxon>IRL clade</taxon>
        <taxon>Trifolieae</taxon>
        <taxon>Medicago</taxon>
    </lineage>
</organism>
<feature type="domain" description="DUF3475" evidence="3">
    <location>
        <begin position="31"/>
        <end position="87"/>
    </location>
</feature>
<dbReference type="Proteomes" id="UP000002051">
    <property type="component" value="Unassembled WGS sequence"/>
</dbReference>
<dbReference type="OrthoDB" id="2018987at2759"/>
<dbReference type="Gramene" id="rna3453">
    <property type="protein sequence ID" value="RHN79636.1"/>
    <property type="gene ID" value="gene3453"/>
</dbReference>
<keyword evidence="8" id="KW-1185">Reference proteome</keyword>
<dbReference type="HOGENOM" id="CLU_020386_2_0_1"/>
<dbReference type="PANTHER" id="PTHR31371:SF4">
    <property type="entry name" value="DUF668 DOMAIN-CONTAINING PROTEIN"/>
    <property type="match status" value="1"/>
</dbReference>
<reference evidence="5 8" key="4">
    <citation type="journal article" date="2014" name="BMC Genomics">
        <title>An improved genome release (version Mt4.0) for the model legume Medicago truncatula.</title>
        <authorList>
            <person name="Tang H."/>
            <person name="Krishnakumar V."/>
            <person name="Bidwell S."/>
            <person name="Rosen B."/>
            <person name="Chan A."/>
            <person name="Zhou S."/>
            <person name="Gentzbittel L."/>
            <person name="Childs K.L."/>
            <person name="Yandell M."/>
            <person name="Gundlach H."/>
            <person name="Mayer K.F."/>
            <person name="Schwartz D.C."/>
            <person name="Town C.D."/>
        </authorList>
    </citation>
    <scope>GENOME REANNOTATION</scope>
    <source>
        <strain evidence="7 8">cv. Jemalong A17</strain>
    </source>
</reference>
<evidence type="ECO:0000259" key="2">
    <source>
        <dbReference type="Pfam" id="PF05003"/>
    </source>
</evidence>
<name>Q1SN23_MEDTR</name>
<dbReference type="InterPro" id="IPR007700">
    <property type="entry name" value="DUF668"/>
</dbReference>
<dbReference type="PANTHER" id="PTHR31371">
    <property type="entry name" value="BNAC09G50660D PROTEIN"/>
    <property type="match status" value="1"/>
</dbReference>
<reference evidence="6" key="6">
    <citation type="journal article" date="2018" name="Nat. Plants">
        <title>Whole-genome landscape of Medicago truncatula symbiotic genes.</title>
        <authorList>
            <person name="Pecrix Y."/>
            <person name="Gamas P."/>
            <person name="Carrere S."/>
        </authorList>
    </citation>
    <scope>NUCLEOTIDE SEQUENCE</scope>
    <source>
        <tissue evidence="6">Leaves</tissue>
    </source>
</reference>
<feature type="domain" description="DUF668" evidence="2">
    <location>
        <begin position="386"/>
        <end position="471"/>
    </location>
</feature>
<gene>
    <name evidence="7" type="primary">11430507</name>
    <name evidence="5" type="ordered locus">MTR_1g061540</name>
    <name evidence="4" type="ORF">MtrDRAFT_AC139525g17v2</name>
    <name evidence="6" type="ORF">MtrunA17_Chr1g0179471</name>
</gene>
<dbReference type="KEGG" id="mtr:11430507"/>
<evidence type="ECO:0000313" key="5">
    <source>
        <dbReference type="EMBL" id="AES60638.1"/>
    </source>
</evidence>
<dbReference type="eggNOG" id="ENOG502QQGE">
    <property type="taxonomic scope" value="Eukaryota"/>
</dbReference>
<dbReference type="EMBL" id="AC139525">
    <property type="protein sequence ID" value="ABE80130.1"/>
    <property type="molecule type" value="Genomic_DNA"/>
</dbReference>
<reference evidence="5 8" key="3">
    <citation type="journal article" date="2011" name="Nature">
        <title>The Medicago genome provides insight into the evolution of rhizobial symbioses.</title>
        <authorList>
            <person name="Young N.D."/>
            <person name="Debelle F."/>
            <person name="Oldroyd G.E."/>
            <person name="Geurts R."/>
            <person name="Cannon S.B."/>
            <person name="Udvardi M.K."/>
            <person name="Benedito V.A."/>
            <person name="Mayer K.F."/>
            <person name="Gouzy J."/>
            <person name="Schoof H."/>
            <person name="Van de Peer Y."/>
            <person name="Proost S."/>
            <person name="Cook D.R."/>
            <person name="Meyers B.C."/>
            <person name="Spannagl M."/>
            <person name="Cheung F."/>
            <person name="De Mita S."/>
            <person name="Krishnakumar V."/>
            <person name="Gundlach H."/>
            <person name="Zhou S."/>
            <person name="Mudge J."/>
            <person name="Bharti A.K."/>
            <person name="Murray J.D."/>
            <person name="Naoumkina M.A."/>
            <person name="Rosen B."/>
            <person name="Silverstein K.A."/>
            <person name="Tang H."/>
            <person name="Rombauts S."/>
            <person name="Zhao P.X."/>
            <person name="Zhou P."/>
            <person name="Barbe V."/>
            <person name="Bardou P."/>
            <person name="Bechner M."/>
            <person name="Bellec A."/>
            <person name="Berger A."/>
            <person name="Berges H."/>
            <person name="Bidwell S."/>
            <person name="Bisseling T."/>
            <person name="Choisne N."/>
            <person name="Couloux A."/>
            <person name="Denny R."/>
            <person name="Deshpande S."/>
            <person name="Dai X."/>
            <person name="Doyle J.J."/>
            <person name="Dudez A.M."/>
            <person name="Farmer A.D."/>
            <person name="Fouteau S."/>
            <person name="Franken C."/>
            <person name="Gibelin C."/>
            <person name="Gish J."/>
            <person name="Goldstein S."/>
            <person name="Gonzalez A.J."/>
            <person name="Green P.J."/>
            <person name="Hallab A."/>
            <person name="Hartog M."/>
            <person name="Hua A."/>
            <person name="Humphray S.J."/>
            <person name="Jeong D.H."/>
            <person name="Jing Y."/>
            <person name="Jocker A."/>
            <person name="Kenton S.M."/>
            <person name="Kim D.J."/>
            <person name="Klee K."/>
            <person name="Lai H."/>
            <person name="Lang C."/>
            <person name="Lin S."/>
            <person name="Macmil S.L."/>
            <person name="Magdelenat G."/>
            <person name="Matthews L."/>
            <person name="McCorrison J."/>
            <person name="Monaghan E.L."/>
            <person name="Mun J.H."/>
            <person name="Najar F.Z."/>
            <person name="Nicholson C."/>
            <person name="Noirot C."/>
            <person name="O'Bleness M."/>
            <person name="Paule C.R."/>
            <person name="Poulain J."/>
            <person name="Prion F."/>
            <person name="Qin B."/>
            <person name="Qu C."/>
            <person name="Retzel E.F."/>
            <person name="Riddle C."/>
            <person name="Sallet E."/>
            <person name="Samain S."/>
            <person name="Samson N."/>
            <person name="Sanders I."/>
            <person name="Saurat O."/>
            <person name="Scarpelli C."/>
            <person name="Schiex T."/>
            <person name="Segurens B."/>
            <person name="Severin A.J."/>
            <person name="Sherrier D.J."/>
            <person name="Shi R."/>
            <person name="Sims S."/>
            <person name="Singer S.R."/>
            <person name="Sinharoy S."/>
            <person name="Sterck L."/>
            <person name="Viollet A."/>
            <person name="Wang B.B."/>
            <person name="Wang K."/>
            <person name="Wang M."/>
            <person name="Wang X."/>
            <person name="Warfsmann J."/>
            <person name="Weissenbach J."/>
            <person name="White D.D."/>
            <person name="White J.D."/>
            <person name="Wiley G.B."/>
            <person name="Wincker P."/>
            <person name="Xing Y."/>
            <person name="Yang L."/>
            <person name="Yao Z."/>
            <person name="Ying F."/>
            <person name="Zhai J."/>
            <person name="Zhou L."/>
            <person name="Zuber A."/>
            <person name="Denarie J."/>
            <person name="Dixon R.A."/>
            <person name="May G.D."/>
            <person name="Schwartz D.C."/>
            <person name="Rogers J."/>
            <person name="Quetier F."/>
            <person name="Town C.D."/>
            <person name="Roe B.A."/>
        </authorList>
    </citation>
    <scope>NUCLEOTIDE SEQUENCE [LARGE SCALE GENOMIC DNA]</scope>
    <source>
        <strain evidence="5">A17</strain>
        <strain evidence="7 8">cv. Jemalong A17</strain>
    </source>
</reference>
<evidence type="ECO:0000313" key="6">
    <source>
        <dbReference type="EMBL" id="RHN79636.1"/>
    </source>
</evidence>
<feature type="compositionally biased region" description="Polar residues" evidence="1">
    <location>
        <begin position="266"/>
        <end position="276"/>
    </location>
</feature>
<dbReference type="PaxDb" id="3880-AES60638"/>
<evidence type="ECO:0000313" key="7">
    <source>
        <dbReference type="EnsemblPlants" id="AES60638"/>
    </source>
</evidence>
<dbReference type="EMBL" id="PSQE01000001">
    <property type="protein sequence ID" value="RHN79636.1"/>
    <property type="molecule type" value="Genomic_DNA"/>
</dbReference>
<evidence type="ECO:0000256" key="1">
    <source>
        <dbReference type="SAM" id="MobiDB-lite"/>
    </source>
</evidence>
<reference evidence="4" key="2">
    <citation type="submission" date="2007-04" db="EMBL/GenBank/DDBJ databases">
        <authorList>
            <consortium name="The International Medicago Genome Annotation Group"/>
        </authorList>
    </citation>
    <scope>NUCLEOTIDE SEQUENCE</scope>
</reference>
<dbReference type="Pfam" id="PF05003">
    <property type="entry name" value="DUF668"/>
    <property type="match status" value="1"/>
</dbReference>
<feature type="compositionally biased region" description="Basic residues" evidence="1">
    <location>
        <begin position="284"/>
        <end position="293"/>
    </location>
</feature>
<evidence type="ECO:0000259" key="3">
    <source>
        <dbReference type="Pfam" id="PF11961"/>
    </source>
</evidence>
<accession>Q1SN23</accession>
<dbReference type="GO" id="GO:0045927">
    <property type="term" value="P:positive regulation of growth"/>
    <property type="evidence" value="ECO:0007669"/>
    <property type="project" value="InterPro"/>
</dbReference>
<feature type="region of interest" description="Disordered" evidence="1">
    <location>
        <begin position="263"/>
        <end position="297"/>
    </location>
</feature>
<dbReference type="Proteomes" id="UP000265566">
    <property type="component" value="Chromosome 1"/>
</dbReference>
<sequence>MKGETVNVTWLGGIWPVSRKSGSDENNEIGIMAFEVAGLMSKVVNLWHSLSDNELMNLREWIVSSVGVKMLVSDDEYFLMELTRNEILNNFQSLSQSVARLSKKCKDPMYHSYESFVHNPFENYVQWSGWEYRLKKMEKKVKKMERFVCSLSLLSQELEVLAECEQTLRRMKLTRDVVNKAKLLEFQKKVMCQRQQVQNVRDLSPWSRSYDYIVRLLARSLFTILERIILVFGNSHLPIENLKNDTNNRLARNHSSPALHVMHSSVHPSPETNLNEFCSGPIGRKNKSKKKKKDQPVLLHSQDSSCEKLLPSEGKQLTYIGSFKGCISVQNDSHVVQSCIPSNGSSMRKNIDVNTKSLVNKPSLFHRSRVYFKLSLKEKLKPIPSTLGDAALAIHYANVIVLIEKIVSSRRTNTIDVRTRDDLYNKLPTTIRTALRGKLKWYAKSKLETEWNVVLKQILEWLAPLAHNMVKWYSERNFEKEYTSLKANVLLVQTLYFANQAKTEAAMVELLVGLHYVCRIDVETRFRRN</sequence>
<dbReference type="Pfam" id="PF11961">
    <property type="entry name" value="DUF3475"/>
    <property type="match status" value="1"/>
</dbReference>
<dbReference type="OMA" id="LHYVCRI"/>
<reference evidence="4" key="1">
    <citation type="submission" date="2006-03" db="EMBL/GenBank/DDBJ databases">
        <authorList>
            <person name="Shaull S."/>
            <person name="Lin S."/>
            <person name="Dixon R."/>
            <person name="May G."/>
            <person name="Sumner L."/>
            <person name="Gonzales B."/>
            <person name="Cook D."/>
            <person name="Kim D."/>
            <person name="Roe B.A."/>
        </authorList>
    </citation>
    <scope>NUCLEOTIDE SEQUENCE</scope>
</reference>
<protein>
    <submittedName>
        <fullName evidence="5">Plant/T32M21-140 protein</fullName>
    </submittedName>
</protein>
<dbReference type="AlphaFoldDB" id="Q1SN23"/>
<dbReference type="EMBL" id="CM001217">
    <property type="protein sequence ID" value="AES60638.1"/>
    <property type="molecule type" value="Genomic_DNA"/>
</dbReference>
<dbReference type="STRING" id="3880.Q1SN23"/>
<reference evidence="7" key="5">
    <citation type="submission" date="2015-04" db="UniProtKB">
        <authorList>
            <consortium name="EnsemblPlants"/>
        </authorList>
    </citation>
    <scope>IDENTIFICATION</scope>
    <source>
        <strain evidence="7">cv. Jemalong A17</strain>
    </source>
</reference>
<evidence type="ECO:0000313" key="4">
    <source>
        <dbReference type="EMBL" id="ABE80130.1"/>
    </source>
</evidence>
<dbReference type="InterPro" id="IPR021864">
    <property type="entry name" value="DUF3475"/>
</dbReference>
<proteinExistence type="predicted"/>
<dbReference type="EnsemblPlants" id="AES60638">
    <property type="protein sequence ID" value="AES60638"/>
    <property type="gene ID" value="MTR_1g061540"/>
</dbReference>
<evidence type="ECO:0000313" key="8">
    <source>
        <dbReference type="Proteomes" id="UP000002051"/>
    </source>
</evidence>